<dbReference type="Proteomes" id="UP001219525">
    <property type="component" value="Unassembled WGS sequence"/>
</dbReference>
<protein>
    <submittedName>
        <fullName evidence="1">Uncharacterized protein</fullName>
    </submittedName>
</protein>
<proteinExistence type="predicted"/>
<gene>
    <name evidence="1" type="ORF">GGX14DRAFT_394802</name>
</gene>
<evidence type="ECO:0000313" key="2">
    <source>
        <dbReference type="Proteomes" id="UP001219525"/>
    </source>
</evidence>
<name>A0AAD6VFJ0_9AGAR</name>
<accession>A0AAD6VFJ0</accession>
<dbReference type="AlphaFoldDB" id="A0AAD6VFJ0"/>
<evidence type="ECO:0000313" key="1">
    <source>
        <dbReference type="EMBL" id="KAJ7209998.1"/>
    </source>
</evidence>
<organism evidence="1 2">
    <name type="scientific">Mycena pura</name>
    <dbReference type="NCBI Taxonomy" id="153505"/>
    <lineage>
        <taxon>Eukaryota</taxon>
        <taxon>Fungi</taxon>
        <taxon>Dikarya</taxon>
        <taxon>Basidiomycota</taxon>
        <taxon>Agaricomycotina</taxon>
        <taxon>Agaricomycetes</taxon>
        <taxon>Agaricomycetidae</taxon>
        <taxon>Agaricales</taxon>
        <taxon>Marasmiineae</taxon>
        <taxon>Mycenaceae</taxon>
        <taxon>Mycena</taxon>
    </lineage>
</organism>
<reference evidence="1" key="1">
    <citation type="submission" date="2023-03" db="EMBL/GenBank/DDBJ databases">
        <title>Massive genome expansion in bonnet fungi (Mycena s.s.) driven by repeated elements and novel gene families across ecological guilds.</title>
        <authorList>
            <consortium name="Lawrence Berkeley National Laboratory"/>
            <person name="Harder C.B."/>
            <person name="Miyauchi S."/>
            <person name="Viragh M."/>
            <person name="Kuo A."/>
            <person name="Thoen E."/>
            <person name="Andreopoulos B."/>
            <person name="Lu D."/>
            <person name="Skrede I."/>
            <person name="Drula E."/>
            <person name="Henrissat B."/>
            <person name="Morin E."/>
            <person name="Kohler A."/>
            <person name="Barry K."/>
            <person name="LaButti K."/>
            <person name="Morin E."/>
            <person name="Salamov A."/>
            <person name="Lipzen A."/>
            <person name="Mereny Z."/>
            <person name="Hegedus B."/>
            <person name="Baldrian P."/>
            <person name="Stursova M."/>
            <person name="Weitz H."/>
            <person name="Taylor A."/>
            <person name="Grigoriev I.V."/>
            <person name="Nagy L.G."/>
            <person name="Martin F."/>
            <person name="Kauserud H."/>
        </authorList>
    </citation>
    <scope>NUCLEOTIDE SEQUENCE</scope>
    <source>
        <strain evidence="1">9144</strain>
    </source>
</reference>
<sequence>MVIICDNYRTLVVFSTNLYKFLGEVFPDAALRGPDMALLTAPHPVSRDELMAFTGQQCVASANAFGLAALAQVCRPIDQLLDASARANSFPAHLGVEFLAQPGLAVTVRLHQLRGCLNPLNTYSSRQERLEYIGQLMSANDLFKLQAMLSNKVRECSKHCLRDISELELVALPVLVVKGESPALIYCGALLESLPEGHRLCKYILNKRQGLAILDAEGCWNNINGVPGRPPPEKYQISNETHFPDPRNPLTNVVFQGTDITPDADGWDATQEKIALFSSLGRLQLRGLPRVFAARHVGFNRSPDQFAIRNGGAAEQPASVDWLTSLGNVIETQ</sequence>
<comment type="caution">
    <text evidence="1">The sequence shown here is derived from an EMBL/GenBank/DDBJ whole genome shotgun (WGS) entry which is preliminary data.</text>
</comment>
<keyword evidence="2" id="KW-1185">Reference proteome</keyword>
<dbReference type="EMBL" id="JARJCW010000029">
    <property type="protein sequence ID" value="KAJ7209998.1"/>
    <property type="molecule type" value="Genomic_DNA"/>
</dbReference>